<name>A0AAN7GZX1_9MYRT</name>
<feature type="transmembrane region" description="Helical" evidence="1">
    <location>
        <begin position="16"/>
        <end position="35"/>
    </location>
</feature>
<dbReference type="Proteomes" id="UP001345219">
    <property type="component" value="Chromosome 12"/>
</dbReference>
<proteinExistence type="predicted"/>
<organism evidence="2 3">
    <name type="scientific">Trapa incisa</name>
    <dbReference type="NCBI Taxonomy" id="236973"/>
    <lineage>
        <taxon>Eukaryota</taxon>
        <taxon>Viridiplantae</taxon>
        <taxon>Streptophyta</taxon>
        <taxon>Embryophyta</taxon>
        <taxon>Tracheophyta</taxon>
        <taxon>Spermatophyta</taxon>
        <taxon>Magnoliopsida</taxon>
        <taxon>eudicotyledons</taxon>
        <taxon>Gunneridae</taxon>
        <taxon>Pentapetalae</taxon>
        <taxon>rosids</taxon>
        <taxon>malvids</taxon>
        <taxon>Myrtales</taxon>
        <taxon>Lythraceae</taxon>
        <taxon>Trapa</taxon>
    </lineage>
</organism>
<evidence type="ECO:0000256" key="1">
    <source>
        <dbReference type="SAM" id="Phobius"/>
    </source>
</evidence>
<keyword evidence="1" id="KW-0812">Transmembrane</keyword>
<gene>
    <name evidence="2" type="ORF">SAY87_014395</name>
</gene>
<protein>
    <submittedName>
        <fullName evidence="2">Uncharacterized protein</fullName>
    </submittedName>
</protein>
<dbReference type="AlphaFoldDB" id="A0AAN7GZX1"/>
<accession>A0AAN7GZX1</accession>
<keyword evidence="1" id="KW-1133">Transmembrane helix</keyword>
<reference evidence="2 3" key="1">
    <citation type="journal article" date="2023" name="Hortic Res">
        <title>Pangenome of water caltrop reveals structural variations and asymmetric subgenome divergence after allopolyploidization.</title>
        <authorList>
            <person name="Zhang X."/>
            <person name="Chen Y."/>
            <person name="Wang L."/>
            <person name="Yuan Y."/>
            <person name="Fang M."/>
            <person name="Shi L."/>
            <person name="Lu R."/>
            <person name="Comes H.P."/>
            <person name="Ma Y."/>
            <person name="Chen Y."/>
            <person name="Huang G."/>
            <person name="Zhou Y."/>
            <person name="Zheng Z."/>
            <person name="Qiu Y."/>
        </authorList>
    </citation>
    <scope>NUCLEOTIDE SEQUENCE [LARGE SCALE GENOMIC DNA]</scope>
    <source>
        <tissue evidence="2">Roots</tissue>
    </source>
</reference>
<keyword evidence="1" id="KW-0472">Membrane</keyword>
<evidence type="ECO:0000313" key="3">
    <source>
        <dbReference type="Proteomes" id="UP001345219"/>
    </source>
</evidence>
<keyword evidence="3" id="KW-1185">Reference proteome</keyword>
<feature type="transmembrane region" description="Helical" evidence="1">
    <location>
        <begin position="41"/>
        <end position="57"/>
    </location>
</feature>
<dbReference type="EMBL" id="JAXIOK010000019">
    <property type="protein sequence ID" value="KAK4747809.1"/>
    <property type="molecule type" value="Genomic_DNA"/>
</dbReference>
<evidence type="ECO:0000313" key="2">
    <source>
        <dbReference type="EMBL" id="KAK4747809.1"/>
    </source>
</evidence>
<sequence>MGIFKVGASRRRRLSAVWAILSAIIVPSIIFEVSAGEQRRGVGAVLLMDPVCIILLLENFSSIHHKNLVFHLTKLREEVQYFLMEDVGQEPDSGTLHQQLYPTAKSDRILAQGQHCDNLFDWKIQGKSGHVTSYVRLVNGIEPLYE</sequence>
<comment type="caution">
    <text evidence="2">The sequence shown here is derived from an EMBL/GenBank/DDBJ whole genome shotgun (WGS) entry which is preliminary data.</text>
</comment>